<reference evidence="1 2" key="1">
    <citation type="submission" date="2017-08" db="EMBL/GenBank/DDBJ databases">
        <title>Multipartite genome sequences of Sinorhizobium species nodulating soybeans.</title>
        <authorList>
            <person name="Tian C.F."/>
        </authorList>
    </citation>
    <scope>NUCLEOTIDE SEQUENCE [LARGE SCALE GENOMIC DNA]</scope>
    <source>
        <strain evidence="1 2">CCBAU 05684</strain>
        <plasmid evidence="2">psj05684b</plasmid>
    </source>
</reference>
<accession>A0A249PL11</accession>
<sequence>MIDRFTGWPARWQGIPQTGLDYFDADDLTDLLNLLDERRRAKGKPESDGLK</sequence>
<organism evidence="1 2">
    <name type="scientific">Sinorhizobium sojae CCBAU 05684</name>
    <dbReference type="NCBI Taxonomy" id="716928"/>
    <lineage>
        <taxon>Bacteria</taxon>
        <taxon>Pseudomonadati</taxon>
        <taxon>Pseudomonadota</taxon>
        <taxon>Alphaproteobacteria</taxon>
        <taxon>Hyphomicrobiales</taxon>
        <taxon>Rhizobiaceae</taxon>
        <taxon>Sinorhizobium/Ensifer group</taxon>
        <taxon>Sinorhizobium</taxon>
    </lineage>
</organism>
<keyword evidence="1" id="KW-0614">Plasmid</keyword>
<evidence type="ECO:0000313" key="1">
    <source>
        <dbReference type="EMBL" id="ASY66618.1"/>
    </source>
</evidence>
<geneLocation type="plasmid" evidence="2">
    <name>psj05684b</name>
</geneLocation>
<proteinExistence type="predicted"/>
<gene>
    <name evidence="1" type="ORF">SJ05684_b56360</name>
</gene>
<dbReference type="EMBL" id="CP023068">
    <property type="protein sequence ID" value="ASY66618.1"/>
    <property type="molecule type" value="Genomic_DNA"/>
</dbReference>
<evidence type="ECO:0000313" key="2">
    <source>
        <dbReference type="Proteomes" id="UP000217211"/>
    </source>
</evidence>
<name>A0A249PL11_9HYPH</name>
<dbReference type="AlphaFoldDB" id="A0A249PL11"/>
<dbReference type="KEGG" id="esj:SJ05684_b56360"/>
<protein>
    <submittedName>
        <fullName evidence="1">Uncharacterized protein</fullName>
    </submittedName>
</protein>
<keyword evidence="2" id="KW-1185">Reference proteome</keyword>
<dbReference type="Proteomes" id="UP000217211">
    <property type="component" value="Plasmid pSJ05684b"/>
</dbReference>